<keyword evidence="5" id="KW-0493">Microtubule</keyword>
<feature type="compositionally biased region" description="Basic and acidic residues" evidence="10">
    <location>
        <begin position="382"/>
        <end position="397"/>
    </location>
</feature>
<evidence type="ECO:0000256" key="7">
    <source>
        <dbReference type="ARBA" id="ARBA00023054"/>
    </source>
</evidence>
<evidence type="ECO:0000256" key="2">
    <source>
        <dbReference type="ARBA" id="ARBA00009485"/>
    </source>
</evidence>
<evidence type="ECO:0000256" key="9">
    <source>
        <dbReference type="SAM" id="Coils"/>
    </source>
</evidence>
<evidence type="ECO:0000256" key="1">
    <source>
        <dbReference type="ARBA" id="ARBA00004114"/>
    </source>
</evidence>
<dbReference type="PANTHER" id="PTHR34031:SF1">
    <property type="entry name" value="CENTROSOMAL PROTEIN OF 162 KDA"/>
    <property type="match status" value="1"/>
</dbReference>
<evidence type="ECO:0000256" key="6">
    <source>
        <dbReference type="ARBA" id="ARBA00022794"/>
    </source>
</evidence>
<name>A0A437CI14_ORYJA</name>
<evidence type="ECO:0000256" key="10">
    <source>
        <dbReference type="SAM" id="MobiDB-lite"/>
    </source>
</evidence>
<feature type="coiled-coil region" evidence="9">
    <location>
        <begin position="478"/>
        <end position="519"/>
    </location>
</feature>
<protein>
    <recommendedName>
        <fullName evidence="3">Centrosomal protein of 162 kDa</fullName>
    </recommendedName>
</protein>
<feature type="region of interest" description="Disordered" evidence="10">
    <location>
        <begin position="41"/>
        <end position="65"/>
    </location>
</feature>
<feature type="compositionally biased region" description="Polar residues" evidence="10">
    <location>
        <begin position="367"/>
        <end position="380"/>
    </location>
</feature>
<feature type="coiled-coil region" evidence="9">
    <location>
        <begin position="556"/>
        <end position="687"/>
    </location>
</feature>
<evidence type="ECO:0000313" key="12">
    <source>
        <dbReference type="Proteomes" id="UP000283210"/>
    </source>
</evidence>
<accession>A0A437CI14</accession>
<dbReference type="AlphaFoldDB" id="A0A437CI14"/>
<keyword evidence="12" id="KW-1185">Reference proteome</keyword>
<dbReference type="InterPro" id="IPR038774">
    <property type="entry name" value="CEP162-like"/>
</dbReference>
<keyword evidence="6" id="KW-0970">Cilium biogenesis/degradation</keyword>
<dbReference type="EMBL" id="CM012452">
    <property type="protein sequence ID" value="RVE62287.1"/>
    <property type="molecule type" value="Genomic_DNA"/>
</dbReference>
<proteinExistence type="inferred from homology"/>
<evidence type="ECO:0000256" key="3">
    <source>
        <dbReference type="ARBA" id="ARBA00021406"/>
    </source>
</evidence>
<keyword evidence="7 9" id="KW-0175">Coiled coil</keyword>
<feature type="region of interest" description="Disordered" evidence="10">
    <location>
        <begin position="286"/>
        <end position="316"/>
    </location>
</feature>
<dbReference type="GO" id="GO:0034451">
    <property type="term" value="C:centriolar satellite"/>
    <property type="evidence" value="ECO:0007669"/>
    <property type="project" value="TreeGrafter"/>
</dbReference>
<evidence type="ECO:0000313" key="11">
    <source>
        <dbReference type="EMBL" id="RVE62287.1"/>
    </source>
</evidence>
<comment type="subcellular location">
    <subcellularLocation>
        <location evidence="1">Cytoplasm</location>
        <location evidence="1">Cytoskeleton</location>
        <location evidence="1">Microtubule organizing center</location>
        <location evidence="1">Centrosome</location>
        <location evidence="1">Centriole</location>
    </subcellularLocation>
</comment>
<gene>
    <name evidence="11" type="ORF">OJAV_G00155600</name>
</gene>
<dbReference type="OrthoDB" id="2157184at2759"/>
<feature type="region of interest" description="Disordered" evidence="10">
    <location>
        <begin position="367"/>
        <end position="397"/>
    </location>
</feature>
<reference evidence="11 12" key="2">
    <citation type="submission" date="2019-01" db="EMBL/GenBank/DDBJ databases">
        <title>A chromosome length genome reference of the Java medaka (oryzias javanicus).</title>
        <authorList>
            <person name="Herpin A."/>
            <person name="Takehana Y."/>
            <person name="Naruse K."/>
            <person name="Ansai S."/>
            <person name="Kawaguchi M."/>
        </authorList>
    </citation>
    <scope>NUCLEOTIDE SEQUENCE [LARGE SCALE GENOMIC DNA]</scope>
    <source>
        <strain evidence="11">RS831</strain>
        <tissue evidence="11">Whole body</tissue>
    </source>
</reference>
<evidence type="ECO:0000256" key="5">
    <source>
        <dbReference type="ARBA" id="ARBA00022701"/>
    </source>
</evidence>
<organism evidence="11 12">
    <name type="scientific">Oryzias javanicus</name>
    <name type="common">Javanese ricefish</name>
    <name type="synonym">Aplocheilus javanicus</name>
    <dbReference type="NCBI Taxonomy" id="123683"/>
    <lineage>
        <taxon>Eukaryota</taxon>
        <taxon>Metazoa</taxon>
        <taxon>Chordata</taxon>
        <taxon>Craniata</taxon>
        <taxon>Vertebrata</taxon>
        <taxon>Euteleostomi</taxon>
        <taxon>Actinopterygii</taxon>
        <taxon>Neopterygii</taxon>
        <taxon>Teleostei</taxon>
        <taxon>Neoteleostei</taxon>
        <taxon>Acanthomorphata</taxon>
        <taxon>Ovalentaria</taxon>
        <taxon>Atherinomorphae</taxon>
        <taxon>Beloniformes</taxon>
        <taxon>Adrianichthyidae</taxon>
        <taxon>Oryziinae</taxon>
        <taxon>Oryzias</taxon>
    </lineage>
</organism>
<dbReference type="PANTHER" id="PTHR34031">
    <property type="entry name" value="CENTROSOMAL PROTEIN OF 162 KDA"/>
    <property type="match status" value="1"/>
</dbReference>
<keyword evidence="8" id="KW-0206">Cytoskeleton</keyword>
<dbReference type="GO" id="GO:0005654">
    <property type="term" value="C:nucleoplasm"/>
    <property type="evidence" value="ECO:0007669"/>
    <property type="project" value="TreeGrafter"/>
</dbReference>
<evidence type="ECO:0000256" key="4">
    <source>
        <dbReference type="ARBA" id="ARBA00022490"/>
    </source>
</evidence>
<dbReference type="Proteomes" id="UP000283210">
    <property type="component" value="Chromosome 16"/>
</dbReference>
<feature type="coiled-coil region" evidence="9">
    <location>
        <begin position="771"/>
        <end position="880"/>
    </location>
</feature>
<feature type="compositionally biased region" description="Basic and acidic residues" evidence="10">
    <location>
        <begin position="41"/>
        <end position="53"/>
    </location>
</feature>
<sequence>MFKPIWSLHFRKVVLKIITMAHGLTEEDLDAQFEQFLKESVSDDSTDVGHDENQQPVFSSEESNQNLNSLWGEDDKISSGTKELALLPVANVTGMGLDTMEEEEEKTRFFAQLEAGASSTVDYSQLNRQLDSSSFSTTGDLRKAEQTAVDHRVTDVVRPLQDSMHHRQYLEDWSDVKEPLEEKPRVSPILAKGESFTQSGESEMEALQEAYVQIHACESSGNLQEDICEEGKGRTSRLTIEVPSSQHALKPPQCAFTESDMSTAEDLMQLIRPKSSGAVDFTLQPVSKPKQKQSGDCGTAARAMDGSGSAHIPRPPSDYNLASSIIEASRDSSGYQHPLSPPLTSVKSELDANLTNELMASVLQTDTSGCQEKAQELQSQKKWKEETAHPQEKPQHVEKDIKEQEMLIKAFQQENEKLYFQLKALQAKSKANEEAMFQANQRLLNELALTRRDRLSKTSWPVGSTLPVNCSGDLLAQVRALQNNEAKLLEELHCLKQEKMALEVDLQLMKKERDLAKAQVVSNTEVKPKEEEITQRKRLQPFAENHRMLETNAGRLKAASTEILQLKERVKELEQTLRDSARKPTSSRVDALLERRVQRLEAELESQNEEAKQSLRALQQQFHLIKGRHEQQISELEQQLEQKQQVKVEDSGMADCRALEEELDRIREYHQEKEKNLLQQIKTLEQQLKTKAQPGPGRHQRQAEAAFGLRIERLNQELATKTRRIQELNHTYEKTYQPAVFTGSHISEVLQENKDLKQCIELLRLHSQEETAALKADAVQAKEELVRLKEHFEERLASLKTEHHRVLDHMRTTALEQSSSKLTELTSKLRTQETDLKHLQDQLKELQKSKEALALSRSREDVLQMQVTSLLQELKKAREEQGPEAKLLSNLEKKILHIEFRHQLREKAQFTMGLCQTSAEQQTEEKRWKCLVLNKNRELETFRLELDSILDILRCLQRQRMTPTLSSGSSS</sequence>
<reference evidence="11 12" key="1">
    <citation type="submission" date="2018-11" db="EMBL/GenBank/DDBJ databases">
        <authorList>
            <person name="Lopez-Roques C."/>
            <person name="Donnadieu C."/>
            <person name="Bouchez O."/>
            <person name="Klopp C."/>
            <person name="Cabau C."/>
            <person name="Zahm M."/>
        </authorList>
    </citation>
    <scope>NUCLEOTIDE SEQUENCE [LARGE SCALE GENOMIC DNA]</scope>
    <source>
        <strain evidence="11">RS831</strain>
        <tissue evidence="11">Whole body</tissue>
    </source>
</reference>
<comment type="similarity">
    <text evidence="2">Belongs to the CEP162 family.</text>
</comment>
<keyword evidence="4" id="KW-0963">Cytoplasm</keyword>
<evidence type="ECO:0000256" key="8">
    <source>
        <dbReference type="ARBA" id="ARBA00023212"/>
    </source>
</evidence>
<dbReference type="GO" id="GO:0005879">
    <property type="term" value="C:axonemal microtubule"/>
    <property type="evidence" value="ECO:0007669"/>
    <property type="project" value="TreeGrafter"/>
</dbReference>
<dbReference type="GO" id="GO:0060271">
    <property type="term" value="P:cilium assembly"/>
    <property type="evidence" value="ECO:0007669"/>
    <property type="project" value="TreeGrafter"/>
</dbReference>
<dbReference type="GO" id="GO:0005814">
    <property type="term" value="C:centriole"/>
    <property type="evidence" value="ECO:0007669"/>
    <property type="project" value="UniProtKB-SubCell"/>
</dbReference>